<dbReference type="GeneID" id="39576968"/>
<accession>A0A3N2PKI5</accession>
<sequence length="53" mass="6271">VPPFRLMPIMDLNYSQALLSLVFPSLYPYSMADFVYPREQTIDYTIYIQHAIK</sequence>
<proteinExistence type="predicted"/>
<dbReference type="EMBL" id="ML119063">
    <property type="protein sequence ID" value="ROT34836.1"/>
    <property type="molecule type" value="Genomic_DNA"/>
</dbReference>
<dbReference type="Proteomes" id="UP000272025">
    <property type="component" value="Unassembled WGS sequence"/>
</dbReference>
<protein>
    <submittedName>
        <fullName evidence="1">Uncharacterized protein</fullName>
    </submittedName>
</protein>
<keyword evidence="2" id="KW-1185">Reference proteome</keyword>
<dbReference type="OrthoDB" id="432234at2759"/>
<dbReference type="RefSeq" id="XP_028462642.1">
    <property type="nucleotide sequence ID" value="XM_028608490.1"/>
</dbReference>
<evidence type="ECO:0000313" key="2">
    <source>
        <dbReference type="Proteomes" id="UP000272025"/>
    </source>
</evidence>
<reference evidence="1 2" key="1">
    <citation type="journal article" date="2018" name="Mol. Ecol.">
        <title>The obligate alkalophilic soda-lake fungus Sodiomyces alkalinus has shifted to a protein diet.</title>
        <authorList>
            <person name="Grum-Grzhimaylo A.A."/>
            <person name="Falkoski D.L."/>
            <person name="van den Heuvel J."/>
            <person name="Valero-Jimenez C.A."/>
            <person name="Min B."/>
            <person name="Choi I.G."/>
            <person name="Lipzen A."/>
            <person name="Daum C.G."/>
            <person name="Aanen D.K."/>
            <person name="Tsang A."/>
            <person name="Henrissat B."/>
            <person name="Bilanenko E.N."/>
            <person name="de Vries R.P."/>
            <person name="van Kan J.A.L."/>
            <person name="Grigoriev I.V."/>
            <person name="Debets A.J.M."/>
        </authorList>
    </citation>
    <scope>NUCLEOTIDE SEQUENCE [LARGE SCALE GENOMIC DNA]</scope>
    <source>
        <strain evidence="1 2">F11</strain>
    </source>
</reference>
<organism evidence="1 2">
    <name type="scientific">Sodiomyces alkalinus (strain CBS 110278 / VKM F-3762 / F11)</name>
    <name type="common">Alkaliphilic filamentous fungus</name>
    <dbReference type="NCBI Taxonomy" id="1314773"/>
    <lineage>
        <taxon>Eukaryota</taxon>
        <taxon>Fungi</taxon>
        <taxon>Dikarya</taxon>
        <taxon>Ascomycota</taxon>
        <taxon>Pezizomycotina</taxon>
        <taxon>Sordariomycetes</taxon>
        <taxon>Hypocreomycetidae</taxon>
        <taxon>Glomerellales</taxon>
        <taxon>Plectosphaerellaceae</taxon>
        <taxon>Sodiomyces</taxon>
    </lineage>
</organism>
<feature type="non-terminal residue" evidence="1">
    <location>
        <position position="1"/>
    </location>
</feature>
<dbReference type="AlphaFoldDB" id="A0A3N2PKI5"/>
<name>A0A3N2PKI5_SODAK</name>
<evidence type="ECO:0000313" key="1">
    <source>
        <dbReference type="EMBL" id="ROT34836.1"/>
    </source>
</evidence>
<gene>
    <name evidence="1" type="ORF">SODALDRAFT_284994</name>
</gene>